<dbReference type="OrthoDB" id="270728at2759"/>
<evidence type="ECO:0000256" key="14">
    <source>
        <dbReference type="SAM" id="MobiDB-lite"/>
    </source>
</evidence>
<protein>
    <recommendedName>
        <fullName evidence="3">FAD synthase</fullName>
        <ecNumber evidence="3">2.7.7.2</ecNumber>
    </recommendedName>
    <alternativeName>
        <fullName evidence="11">FAD pyrophosphorylase</fullName>
    </alternativeName>
    <alternativeName>
        <fullName evidence="12">FMN adenylyltransferase</fullName>
    </alternativeName>
</protein>
<dbReference type="AlphaFoldDB" id="A0A1V9XMM7"/>
<proteinExistence type="inferred from homology"/>
<evidence type="ECO:0000256" key="8">
    <source>
        <dbReference type="ARBA" id="ARBA00022741"/>
    </source>
</evidence>
<evidence type="ECO:0000256" key="5">
    <source>
        <dbReference type="ARBA" id="ARBA00022643"/>
    </source>
</evidence>
<dbReference type="EMBL" id="MNPL01007467">
    <property type="protein sequence ID" value="OQR74747.1"/>
    <property type="molecule type" value="Genomic_DNA"/>
</dbReference>
<organism evidence="16 17">
    <name type="scientific">Tropilaelaps mercedesae</name>
    <dbReference type="NCBI Taxonomy" id="418985"/>
    <lineage>
        <taxon>Eukaryota</taxon>
        <taxon>Metazoa</taxon>
        <taxon>Ecdysozoa</taxon>
        <taxon>Arthropoda</taxon>
        <taxon>Chelicerata</taxon>
        <taxon>Arachnida</taxon>
        <taxon>Acari</taxon>
        <taxon>Parasitiformes</taxon>
        <taxon>Mesostigmata</taxon>
        <taxon>Gamasina</taxon>
        <taxon>Dermanyssoidea</taxon>
        <taxon>Laelapidae</taxon>
        <taxon>Tropilaelaps</taxon>
    </lineage>
</organism>
<keyword evidence="8" id="KW-0547">Nucleotide-binding</keyword>
<evidence type="ECO:0000256" key="4">
    <source>
        <dbReference type="ARBA" id="ARBA00022630"/>
    </source>
</evidence>
<keyword evidence="9" id="KW-0274">FAD</keyword>
<evidence type="ECO:0000256" key="6">
    <source>
        <dbReference type="ARBA" id="ARBA00022679"/>
    </source>
</evidence>
<accession>A0A1V9XMM7</accession>
<keyword evidence="17" id="KW-1185">Reference proteome</keyword>
<keyword evidence="7" id="KW-0548">Nucleotidyltransferase</keyword>
<evidence type="ECO:0000256" key="7">
    <source>
        <dbReference type="ARBA" id="ARBA00022695"/>
    </source>
</evidence>
<comment type="caution">
    <text evidence="16">The sequence shown here is derived from an EMBL/GenBank/DDBJ whole genome shotgun (WGS) entry which is preliminary data.</text>
</comment>
<feature type="region of interest" description="Disordered" evidence="14">
    <location>
        <begin position="1"/>
        <end position="23"/>
    </location>
</feature>
<keyword evidence="4" id="KW-0285">Flavoprotein</keyword>
<reference evidence="16 17" key="1">
    <citation type="journal article" date="2017" name="Gigascience">
        <title>Draft genome of the honey bee ectoparasitic mite, Tropilaelaps mercedesae, is shaped by the parasitic life history.</title>
        <authorList>
            <person name="Dong X."/>
            <person name="Armstrong S.D."/>
            <person name="Xia D."/>
            <person name="Makepeace B.L."/>
            <person name="Darby A.C."/>
            <person name="Kadowaki T."/>
        </authorList>
    </citation>
    <scope>NUCLEOTIDE SEQUENCE [LARGE SCALE GENOMIC DNA]</scope>
    <source>
        <strain evidence="16">Wuxi-XJTLU</strain>
    </source>
</reference>
<name>A0A1V9XMM7_9ACAR</name>
<gene>
    <name evidence="16" type="ORF">BIW11_08868</name>
</gene>
<dbReference type="Pfam" id="PF24102">
    <property type="entry name" value="FLAD1_M"/>
    <property type="match status" value="1"/>
</dbReference>
<evidence type="ECO:0000256" key="3">
    <source>
        <dbReference type="ARBA" id="ARBA00012393"/>
    </source>
</evidence>
<dbReference type="InterPro" id="IPR056596">
    <property type="entry name" value="FLAD1_M"/>
</dbReference>
<dbReference type="InParanoid" id="A0A1V9XMM7"/>
<evidence type="ECO:0000256" key="12">
    <source>
        <dbReference type="ARBA" id="ARBA00031871"/>
    </source>
</evidence>
<dbReference type="Gene3D" id="3.40.50.620">
    <property type="entry name" value="HUPs"/>
    <property type="match status" value="1"/>
</dbReference>
<dbReference type="PANTHER" id="PTHR23293:SF9">
    <property type="entry name" value="FAD SYNTHASE"/>
    <property type="match status" value="1"/>
</dbReference>
<comment type="similarity">
    <text evidence="2">In the N-terminal section; belongs to the MoaB/Mog family.</text>
</comment>
<dbReference type="Gene3D" id="3.40.980.10">
    <property type="entry name" value="MoaB/Mog-like domain"/>
    <property type="match status" value="1"/>
</dbReference>
<dbReference type="InterPro" id="IPR014729">
    <property type="entry name" value="Rossmann-like_a/b/a_fold"/>
</dbReference>
<dbReference type="CDD" id="cd00885">
    <property type="entry name" value="cinA"/>
    <property type="match status" value="1"/>
</dbReference>
<dbReference type="Proteomes" id="UP000192247">
    <property type="component" value="Unassembled WGS sequence"/>
</dbReference>
<evidence type="ECO:0000256" key="1">
    <source>
        <dbReference type="ARBA" id="ARBA00004726"/>
    </source>
</evidence>
<evidence type="ECO:0000313" key="16">
    <source>
        <dbReference type="EMBL" id="OQR74747.1"/>
    </source>
</evidence>
<keyword evidence="10" id="KW-0067">ATP-binding</keyword>
<feature type="non-terminal residue" evidence="16">
    <location>
        <position position="1"/>
    </location>
</feature>
<dbReference type="STRING" id="418985.A0A1V9XMM7"/>
<evidence type="ECO:0000313" key="17">
    <source>
        <dbReference type="Proteomes" id="UP000192247"/>
    </source>
</evidence>
<evidence type="ECO:0000256" key="9">
    <source>
        <dbReference type="ARBA" id="ARBA00022827"/>
    </source>
</evidence>
<feature type="domain" description="MoaB/Mog" evidence="15">
    <location>
        <begin position="99"/>
        <end position="266"/>
    </location>
</feature>
<comment type="catalytic activity">
    <reaction evidence="13">
        <text>FMN + ATP + H(+) = FAD + diphosphate</text>
        <dbReference type="Rhea" id="RHEA:17237"/>
        <dbReference type="ChEBI" id="CHEBI:15378"/>
        <dbReference type="ChEBI" id="CHEBI:30616"/>
        <dbReference type="ChEBI" id="CHEBI:33019"/>
        <dbReference type="ChEBI" id="CHEBI:57692"/>
        <dbReference type="ChEBI" id="CHEBI:58210"/>
        <dbReference type="EC" id="2.7.7.2"/>
    </reaction>
</comment>
<dbReference type="GO" id="GO:0006747">
    <property type="term" value="P:FAD biosynthetic process"/>
    <property type="evidence" value="ECO:0007669"/>
    <property type="project" value="TreeGrafter"/>
</dbReference>
<keyword evidence="5" id="KW-0288">FMN</keyword>
<dbReference type="SUPFAM" id="SSF53218">
    <property type="entry name" value="Molybdenum cofactor biosynthesis proteins"/>
    <property type="match status" value="1"/>
</dbReference>
<dbReference type="PANTHER" id="PTHR23293">
    <property type="entry name" value="FAD SYNTHETASE-RELATED FMN ADENYLYLTRANSFERASE"/>
    <property type="match status" value="1"/>
</dbReference>
<keyword evidence="6" id="KW-0808">Transferase</keyword>
<evidence type="ECO:0000256" key="2">
    <source>
        <dbReference type="ARBA" id="ARBA00007589"/>
    </source>
</evidence>
<evidence type="ECO:0000256" key="10">
    <source>
        <dbReference type="ARBA" id="ARBA00022840"/>
    </source>
</evidence>
<dbReference type="SMART" id="SM00852">
    <property type="entry name" value="MoCF_biosynth"/>
    <property type="match status" value="1"/>
</dbReference>
<dbReference type="SUPFAM" id="SSF52402">
    <property type="entry name" value="Adenine nucleotide alpha hydrolases-like"/>
    <property type="match status" value="1"/>
</dbReference>
<dbReference type="InterPro" id="IPR001453">
    <property type="entry name" value="MoaB/Mog_dom"/>
</dbReference>
<sequence>RLLVLPAPSAPLTRSSDGELATVSSSPNIRHRQTVSRHGPVLGMLISIARHCRIYSARSSPSAACMASTVCSKRRLDTSSHARPPDSTDRTRSDARSAGIVIIGDEVLRGDVRDENAYFLVKSLHRYGVEVKRVTFIGDDSEEIGRVVKDFADRFNVVLTCGGVGPTHDDVTYEAIAAAFGERVVLRQDLWEMFKLYFGKHLPDDSPLKKFAQIPENAEPVIAEVVHSSHVFKTSLVALRNVIILPGVPLVTEKLFPVVVKRLGLGEMPENSRDVFLGLDEASVTQQLNEAVARFKEVKFGSYPTLYGNYYKTRLRIEAGSASQLNEVEAFLLGSLPDGTILDKLVGNPLKAAHKRVETLASKYPFVREAYSVIWEALRRYKPHEICVAFSGGKDCTVIAYLYYAALQEYAKENLTDAKQNWLYIRPHSSRPEVETFIEDSVKLYGAQLMTSDGYYKDGLQMAVDSGLRAFLLGNRVIDPKGDTLDHFKETDPDWPHAMRIFPILRWDYGEVWTFIRKLYVPYCPLYDQGFSSLGVTSMPNPQLTYVDERGVTRFKPAYLLADKSAERIGRG</sequence>
<dbReference type="InterPro" id="IPR002500">
    <property type="entry name" value="PAPS_reduct_dom"/>
</dbReference>
<dbReference type="EC" id="2.7.7.2" evidence="3"/>
<dbReference type="InterPro" id="IPR036425">
    <property type="entry name" value="MoaB/Mog-like_dom_sf"/>
</dbReference>
<comment type="pathway">
    <text evidence="1">Cofactor biosynthesis; FAD biosynthesis; FAD from FMN: step 1/1.</text>
</comment>
<dbReference type="CDD" id="cd23948">
    <property type="entry name" value="FAD_synthase"/>
    <property type="match status" value="1"/>
</dbReference>
<dbReference type="Pfam" id="PF01507">
    <property type="entry name" value="PAPS_reduct"/>
    <property type="match status" value="1"/>
</dbReference>
<evidence type="ECO:0000256" key="13">
    <source>
        <dbReference type="ARBA" id="ARBA00049494"/>
    </source>
</evidence>
<dbReference type="GO" id="GO:0003919">
    <property type="term" value="F:FMN adenylyltransferase activity"/>
    <property type="evidence" value="ECO:0007669"/>
    <property type="project" value="UniProtKB-EC"/>
</dbReference>
<evidence type="ECO:0000259" key="15">
    <source>
        <dbReference type="SMART" id="SM00852"/>
    </source>
</evidence>
<dbReference type="GO" id="GO:0005524">
    <property type="term" value="F:ATP binding"/>
    <property type="evidence" value="ECO:0007669"/>
    <property type="project" value="UniProtKB-KW"/>
</dbReference>
<dbReference type="Pfam" id="PF00994">
    <property type="entry name" value="MoCF_biosynth"/>
    <property type="match status" value="1"/>
</dbReference>
<evidence type="ECO:0000256" key="11">
    <source>
        <dbReference type="ARBA" id="ARBA00031145"/>
    </source>
</evidence>